<dbReference type="Gramene" id="LPERR03G22910.4">
    <property type="protein sequence ID" value="LPERR03G22910.4"/>
    <property type="gene ID" value="LPERR03G22910"/>
</dbReference>
<name>A0A0D9VWX6_9ORYZ</name>
<comment type="similarity">
    <text evidence="2">Belongs to the pyrimidine 5'-nucleotidase family.</text>
</comment>
<evidence type="ECO:0000256" key="2">
    <source>
        <dbReference type="ARBA" id="ARBA00008389"/>
    </source>
</evidence>
<feature type="region of interest" description="Disordered" evidence="9">
    <location>
        <begin position="1"/>
        <end position="31"/>
    </location>
</feature>
<protein>
    <recommendedName>
        <fullName evidence="3">5'-nucleotidase</fullName>
        <ecNumber evidence="3">3.1.3.5</ecNumber>
    </recommendedName>
</protein>
<dbReference type="PANTHER" id="PTHR13045">
    <property type="entry name" value="5'-NUCLEOTIDASE"/>
    <property type="match status" value="1"/>
</dbReference>
<dbReference type="InterPro" id="IPR036412">
    <property type="entry name" value="HAD-like_sf"/>
</dbReference>
<dbReference type="Gramene" id="LPERR03G22910.1">
    <property type="protein sequence ID" value="LPERR03G22910.1"/>
    <property type="gene ID" value="LPERR03G22910"/>
</dbReference>
<sequence length="630" mass="68972">MAIPTLSTSPRPNLFEMRPMTSSPLLSPSSSSSSRLLLRLLLSRRRRSPTPPSPPLRRCLPLLVAAMSSSSAASTRNPGSVVADADGLARKVAAIRAAGPAKLQVIADFDGTLTRYWYDGARGQSSHGLLKQGNEEFDAKREELFEHYHPIEICPDIPLPEKAKLMEEWWEKAHALLIKGGLTYEAIRKSVADAKITFRDGVVELFEFLEERDIPVLVFSAGLADIIEEVFRQKLHKSFKNIKVVSNRMVFNEEGCLVAFKAPVHDSLGDPNGATDDSSLVKKRTNVLLLGDHIGDLGMSDGLNYENRIAVGFLNNNIDTSLKNYSEAFDIVYLIPSDFIPAVCSIPLDRRPPPAPPTHASRPPRPCTQHPNPIRAPFTPLLTSPPALYLYLYPRTAAQSFAVGCYWRERRRRLLLAQPAGTAIRATGPATTAVKDLGAGFGSAGLGRRRRGAWWAASGGVLLLLHKDFAVDAATGSGKTLSIISVASRLSSSRSSPRDGRLLPQPAAAVPYLWPTPIPASLRRPVSYHRTTPIPASAALSGQTNDILANKEVISIHQDPLGIQEKKVRMEGSHEVMPYSRLQDCTLKLRLFEAALDYRMVPDPATCLPATCLQALLMHIGLKVAPSYRF</sequence>
<dbReference type="InterPro" id="IPR023214">
    <property type="entry name" value="HAD_sf"/>
</dbReference>
<dbReference type="EnsemblPlants" id="LPERR03G22910.2">
    <property type="protein sequence ID" value="LPERR03G22910.2"/>
    <property type="gene ID" value="LPERR03G22910"/>
</dbReference>
<reference evidence="10 11" key="1">
    <citation type="submission" date="2012-08" db="EMBL/GenBank/DDBJ databases">
        <title>Oryza genome evolution.</title>
        <authorList>
            <person name="Wing R.A."/>
        </authorList>
    </citation>
    <scope>NUCLEOTIDE SEQUENCE</scope>
</reference>
<proteinExistence type="inferred from homology"/>
<dbReference type="AlphaFoldDB" id="A0A0D9VWX6"/>
<dbReference type="EC" id="3.1.3.5" evidence="3"/>
<dbReference type="GO" id="GO:0005737">
    <property type="term" value="C:cytoplasm"/>
    <property type="evidence" value="ECO:0007669"/>
    <property type="project" value="InterPro"/>
</dbReference>
<dbReference type="GO" id="GO:0009117">
    <property type="term" value="P:nucleotide metabolic process"/>
    <property type="evidence" value="ECO:0007669"/>
    <property type="project" value="UniProtKB-KW"/>
</dbReference>
<feature type="region of interest" description="Disordered" evidence="9">
    <location>
        <begin position="351"/>
        <end position="376"/>
    </location>
</feature>
<dbReference type="PANTHER" id="PTHR13045:SF0">
    <property type="entry name" value="7-METHYLGUANOSINE PHOSPHATE-SPECIFIC 5'-NUCLEOTIDASE"/>
    <property type="match status" value="1"/>
</dbReference>
<evidence type="ECO:0000256" key="7">
    <source>
        <dbReference type="ARBA" id="ARBA00022842"/>
    </source>
</evidence>
<dbReference type="EnsemblPlants" id="LPERR03G22910.1">
    <property type="protein sequence ID" value="LPERR03G22910.1"/>
    <property type="gene ID" value="LPERR03G22910"/>
</dbReference>
<dbReference type="eggNOG" id="KOG3128">
    <property type="taxonomic scope" value="Eukaryota"/>
</dbReference>
<evidence type="ECO:0000313" key="11">
    <source>
        <dbReference type="Proteomes" id="UP000032180"/>
    </source>
</evidence>
<dbReference type="Pfam" id="PF05822">
    <property type="entry name" value="UMPH-1"/>
    <property type="match status" value="1"/>
</dbReference>
<evidence type="ECO:0000256" key="5">
    <source>
        <dbReference type="ARBA" id="ARBA00022741"/>
    </source>
</evidence>
<dbReference type="GO" id="GO:0008253">
    <property type="term" value="F:5'-nucleotidase activity"/>
    <property type="evidence" value="ECO:0007669"/>
    <property type="project" value="UniProtKB-EC"/>
</dbReference>
<evidence type="ECO:0000256" key="3">
    <source>
        <dbReference type="ARBA" id="ARBA00012643"/>
    </source>
</evidence>
<dbReference type="EnsemblPlants" id="LPERR03G22910.4">
    <property type="protein sequence ID" value="LPERR03G22910.4"/>
    <property type="gene ID" value="LPERR03G22910"/>
</dbReference>
<dbReference type="GO" id="GO:0000166">
    <property type="term" value="F:nucleotide binding"/>
    <property type="evidence" value="ECO:0007669"/>
    <property type="project" value="UniProtKB-KW"/>
</dbReference>
<dbReference type="FunFam" id="3.40.50.1000:FF:000166">
    <property type="entry name" value="Cytosolic 5-nucleotidase"/>
    <property type="match status" value="1"/>
</dbReference>
<dbReference type="FunFam" id="1.10.150.340:FF:000001">
    <property type="entry name" value="Cytosolic 5-nucleotidase 3-like"/>
    <property type="match status" value="1"/>
</dbReference>
<keyword evidence="7" id="KW-0460">Magnesium</keyword>
<keyword evidence="5" id="KW-0547">Nucleotide-binding</keyword>
<dbReference type="SUPFAM" id="SSF56784">
    <property type="entry name" value="HAD-like"/>
    <property type="match status" value="1"/>
</dbReference>
<accession>A0A0D9VWX6</accession>
<comment type="catalytic activity">
    <reaction evidence="1">
        <text>a ribonucleoside 5'-phosphate + H2O = a ribonucleoside + phosphate</text>
        <dbReference type="Rhea" id="RHEA:12484"/>
        <dbReference type="ChEBI" id="CHEBI:15377"/>
        <dbReference type="ChEBI" id="CHEBI:18254"/>
        <dbReference type="ChEBI" id="CHEBI:43474"/>
        <dbReference type="ChEBI" id="CHEBI:58043"/>
        <dbReference type="EC" id="3.1.3.5"/>
    </reaction>
</comment>
<dbReference type="HOGENOM" id="CLU_434378_0_0_1"/>
<dbReference type="Gramene" id="LPERR03G22910.2">
    <property type="protein sequence ID" value="LPERR03G22910.2"/>
    <property type="gene ID" value="LPERR03G22910"/>
</dbReference>
<dbReference type="Gene3D" id="1.10.150.340">
    <property type="entry name" value="Pyrimidine 5'-nucleotidase (UMPH-1), N-terminal domain"/>
    <property type="match status" value="1"/>
</dbReference>
<dbReference type="GO" id="GO:0000287">
    <property type="term" value="F:magnesium ion binding"/>
    <property type="evidence" value="ECO:0007669"/>
    <property type="project" value="InterPro"/>
</dbReference>
<feature type="compositionally biased region" description="Low complexity" evidence="9">
    <location>
        <begin position="22"/>
        <end position="31"/>
    </location>
</feature>
<dbReference type="Gene3D" id="3.40.50.1000">
    <property type="entry name" value="HAD superfamily/HAD-like"/>
    <property type="match status" value="1"/>
</dbReference>
<evidence type="ECO:0000313" key="10">
    <source>
        <dbReference type="EnsemblPlants" id="LPERR03G22910.2"/>
    </source>
</evidence>
<dbReference type="STRING" id="77586.A0A0D9VWX6"/>
<reference evidence="10" key="3">
    <citation type="submission" date="2015-04" db="UniProtKB">
        <authorList>
            <consortium name="EnsemblPlants"/>
        </authorList>
    </citation>
    <scope>IDENTIFICATION</scope>
</reference>
<keyword evidence="6" id="KW-0378">Hydrolase</keyword>
<keyword evidence="4" id="KW-0479">Metal-binding</keyword>
<feature type="compositionally biased region" description="Polar residues" evidence="9">
    <location>
        <begin position="1"/>
        <end position="11"/>
    </location>
</feature>
<evidence type="ECO:0000256" key="1">
    <source>
        <dbReference type="ARBA" id="ARBA00000815"/>
    </source>
</evidence>
<organism evidence="10 11">
    <name type="scientific">Leersia perrieri</name>
    <dbReference type="NCBI Taxonomy" id="77586"/>
    <lineage>
        <taxon>Eukaryota</taxon>
        <taxon>Viridiplantae</taxon>
        <taxon>Streptophyta</taxon>
        <taxon>Embryophyta</taxon>
        <taxon>Tracheophyta</taxon>
        <taxon>Spermatophyta</taxon>
        <taxon>Magnoliopsida</taxon>
        <taxon>Liliopsida</taxon>
        <taxon>Poales</taxon>
        <taxon>Poaceae</taxon>
        <taxon>BOP clade</taxon>
        <taxon>Oryzoideae</taxon>
        <taxon>Oryzeae</taxon>
        <taxon>Oryzinae</taxon>
        <taxon>Leersia</taxon>
    </lineage>
</organism>
<dbReference type="InterPro" id="IPR006434">
    <property type="entry name" value="Pyrimidine_nucleotidase_eu"/>
</dbReference>
<dbReference type="Proteomes" id="UP000032180">
    <property type="component" value="Chromosome 3"/>
</dbReference>
<evidence type="ECO:0000256" key="6">
    <source>
        <dbReference type="ARBA" id="ARBA00022801"/>
    </source>
</evidence>
<evidence type="ECO:0000256" key="9">
    <source>
        <dbReference type="SAM" id="MobiDB-lite"/>
    </source>
</evidence>
<evidence type="ECO:0000256" key="4">
    <source>
        <dbReference type="ARBA" id="ARBA00022723"/>
    </source>
</evidence>
<reference evidence="10 11" key="2">
    <citation type="submission" date="2013-12" db="EMBL/GenBank/DDBJ databases">
        <authorList>
            <person name="Yu Y."/>
            <person name="Lee S."/>
            <person name="de Baynast K."/>
            <person name="Wissotski M."/>
            <person name="Liu L."/>
            <person name="Talag J."/>
            <person name="Goicoechea J."/>
            <person name="Angelova A."/>
            <person name="Jetty R."/>
            <person name="Kudrna D."/>
            <person name="Golser W."/>
            <person name="Rivera L."/>
            <person name="Zhang J."/>
            <person name="Wing R."/>
        </authorList>
    </citation>
    <scope>NUCLEOTIDE SEQUENCE</scope>
</reference>
<evidence type="ECO:0000256" key="8">
    <source>
        <dbReference type="ARBA" id="ARBA00023080"/>
    </source>
</evidence>
<keyword evidence="11" id="KW-1185">Reference proteome</keyword>
<keyword evidence="8" id="KW-0546">Nucleotide metabolism</keyword>